<protein>
    <submittedName>
        <fullName evidence="2">Uncharacterized protein</fullName>
    </submittedName>
</protein>
<keyword evidence="1" id="KW-1133">Transmembrane helix</keyword>
<keyword evidence="3" id="KW-1185">Reference proteome</keyword>
<evidence type="ECO:0000313" key="3">
    <source>
        <dbReference type="Proteomes" id="UP000756387"/>
    </source>
</evidence>
<accession>A0ABR9RTY4</accession>
<proteinExistence type="predicted"/>
<name>A0ABR9RTY4_9ACTN</name>
<organism evidence="2 3">
    <name type="scientific">Nocardioides malaquae</name>
    <dbReference type="NCBI Taxonomy" id="2773426"/>
    <lineage>
        <taxon>Bacteria</taxon>
        <taxon>Bacillati</taxon>
        <taxon>Actinomycetota</taxon>
        <taxon>Actinomycetes</taxon>
        <taxon>Propionibacteriales</taxon>
        <taxon>Nocardioidaceae</taxon>
        <taxon>Nocardioides</taxon>
    </lineage>
</organism>
<evidence type="ECO:0000256" key="1">
    <source>
        <dbReference type="SAM" id="Phobius"/>
    </source>
</evidence>
<feature type="transmembrane region" description="Helical" evidence="1">
    <location>
        <begin position="19"/>
        <end position="40"/>
    </location>
</feature>
<dbReference type="EMBL" id="JADCSA010000006">
    <property type="protein sequence ID" value="MBE7324585.1"/>
    <property type="molecule type" value="Genomic_DNA"/>
</dbReference>
<feature type="transmembrane region" description="Helical" evidence="1">
    <location>
        <begin position="46"/>
        <end position="67"/>
    </location>
</feature>
<dbReference type="Proteomes" id="UP000756387">
    <property type="component" value="Unassembled WGS sequence"/>
</dbReference>
<keyword evidence="1" id="KW-0472">Membrane</keyword>
<comment type="caution">
    <text evidence="2">The sequence shown here is derived from an EMBL/GenBank/DDBJ whole genome shotgun (WGS) entry which is preliminary data.</text>
</comment>
<dbReference type="RefSeq" id="WP_193637912.1">
    <property type="nucleotide sequence ID" value="NZ_JADCSA010000006.1"/>
</dbReference>
<keyword evidence="1" id="KW-0812">Transmembrane</keyword>
<sequence>MATTNTPNRPNGILDLRTFVICAISFCVAALSATTAGFTAHTSQSAPMAITAAVASVAFVLMFLTVAKGLHAFIRTEE</sequence>
<reference evidence="2 3" key="1">
    <citation type="submission" date="2020-10" db="EMBL/GenBank/DDBJ databases">
        <title>Nocardioides sp. isolated from sludge.</title>
        <authorList>
            <person name="Zhang X."/>
        </authorList>
    </citation>
    <scope>NUCLEOTIDE SEQUENCE [LARGE SCALE GENOMIC DNA]</scope>
    <source>
        <strain evidence="2 3">Y6</strain>
    </source>
</reference>
<evidence type="ECO:0000313" key="2">
    <source>
        <dbReference type="EMBL" id="MBE7324585.1"/>
    </source>
</evidence>
<gene>
    <name evidence="2" type="ORF">IEQ44_07965</name>
</gene>